<keyword evidence="9" id="KW-1185">Reference proteome</keyword>
<keyword evidence="2" id="KW-0645">Protease</keyword>
<reference evidence="8 9" key="1">
    <citation type="submission" date="2020-03" db="EMBL/GenBank/DDBJ databases">
        <authorList>
            <person name="Wang L."/>
            <person name="He N."/>
            <person name="Li Y."/>
            <person name="Fang Y."/>
            <person name="Zhang F."/>
        </authorList>
    </citation>
    <scope>NUCLEOTIDE SEQUENCE [LARGE SCALE GENOMIC DNA]</scope>
    <source>
        <strain evidence="9">hsmgli-8</strain>
    </source>
</reference>
<dbReference type="InterPro" id="IPR023828">
    <property type="entry name" value="Peptidase_S8_Ser-AS"/>
</dbReference>
<keyword evidence="3" id="KW-0378">Hydrolase</keyword>
<dbReference type="EMBL" id="JAAVJI010000001">
    <property type="protein sequence ID" value="NJO99395.1"/>
    <property type="molecule type" value="Genomic_DNA"/>
</dbReference>
<dbReference type="PANTHER" id="PTHR43806">
    <property type="entry name" value="PEPTIDASE S8"/>
    <property type="match status" value="1"/>
</dbReference>
<dbReference type="Pfam" id="PF00082">
    <property type="entry name" value="Peptidase_S8"/>
    <property type="match status" value="1"/>
</dbReference>
<keyword evidence="4" id="KW-0720">Serine protease</keyword>
<dbReference type="InterPro" id="IPR000209">
    <property type="entry name" value="Peptidase_S8/S53_dom"/>
</dbReference>
<dbReference type="CDD" id="cd00306">
    <property type="entry name" value="Peptidases_S8_S53"/>
    <property type="match status" value="1"/>
</dbReference>
<evidence type="ECO:0000313" key="8">
    <source>
        <dbReference type="EMBL" id="NJO99395.1"/>
    </source>
</evidence>
<organism evidence="8 9">
    <name type="scientific">Pseudomonas quercus</name>
    <dbReference type="NCBI Taxonomy" id="2722792"/>
    <lineage>
        <taxon>Bacteria</taxon>
        <taxon>Pseudomonadati</taxon>
        <taxon>Pseudomonadota</taxon>
        <taxon>Gammaproteobacteria</taxon>
        <taxon>Pseudomonadales</taxon>
        <taxon>Pseudomonadaceae</taxon>
        <taxon>Pseudomonas</taxon>
    </lineage>
</organism>
<evidence type="ECO:0000256" key="5">
    <source>
        <dbReference type="PROSITE-ProRule" id="PRU01240"/>
    </source>
</evidence>
<sequence>MERRWLVVLLVWGLATGARAEPPLRLETLERCADLLDTRRQVFCLKADGLGPGPVKTWLGAVEKANEREGNHLRLTLETGKDPSGPLLLEQEGRASNSVWLSMAGNHVLAAKPNETAVNAEGLTTYLNLVSVVIEERYNGLEQVRKLAQQYGATLVGAIPALNTWQLRLPVNTLTERDALILRLGHEVSVDAVVIEESSAEEAEREVPPPGQVQEEWAANRFVDAVNYYRRRIAARGSPIDTAPVRIGVIERNVDFDSEDFAEYVGPCQSPRLCVYARDARSPKAHGSSVTGVLAAHWLKAGNTGFLRGLEGVSRGFEIIVERDSDAGITANVAASVNLVEDGARVLNWSWGLHRVGAQKVQGGDIDTQVRSGVAMAGYEELLEEFFRWLKAKHPNVVVINSAGNGASYAGQDDYRLPSSFVTDQLLVVGGHERSEASAAPLGSADYAVRRGSSNLDSRVDISAAACAPGVDPQVTTHCGTSFATPLVTGTVAAMLSINPQLTPAQLRLLLRRSAMPIGADGDFEPADGEDLTAPILPSERNFDLNHPDVGRSARLDMQKALELTVQSRDRRR</sequence>
<dbReference type="InterPro" id="IPR050131">
    <property type="entry name" value="Peptidase_S8_subtilisin-like"/>
</dbReference>
<protein>
    <submittedName>
        <fullName evidence="8">S8/S53 family peptidase</fullName>
    </submittedName>
</protein>
<evidence type="ECO:0000256" key="4">
    <source>
        <dbReference type="ARBA" id="ARBA00022825"/>
    </source>
</evidence>
<dbReference type="InterPro" id="IPR015500">
    <property type="entry name" value="Peptidase_S8_subtilisin-rel"/>
</dbReference>
<evidence type="ECO:0000256" key="2">
    <source>
        <dbReference type="ARBA" id="ARBA00022670"/>
    </source>
</evidence>
<feature type="compositionally biased region" description="Acidic residues" evidence="6">
    <location>
        <begin position="522"/>
        <end position="531"/>
    </location>
</feature>
<dbReference type="InterPro" id="IPR036852">
    <property type="entry name" value="Peptidase_S8/S53_dom_sf"/>
</dbReference>
<feature type="region of interest" description="Disordered" evidence="6">
    <location>
        <begin position="520"/>
        <end position="545"/>
    </location>
</feature>
<evidence type="ECO:0000256" key="1">
    <source>
        <dbReference type="ARBA" id="ARBA00011073"/>
    </source>
</evidence>
<dbReference type="PRINTS" id="PR00723">
    <property type="entry name" value="SUBTILISIN"/>
</dbReference>
<comment type="similarity">
    <text evidence="1 5">Belongs to the peptidase S8 family.</text>
</comment>
<proteinExistence type="inferred from homology"/>
<dbReference type="PANTHER" id="PTHR43806:SF11">
    <property type="entry name" value="CEREVISIN-RELATED"/>
    <property type="match status" value="1"/>
</dbReference>
<comment type="caution">
    <text evidence="5">Lacks conserved residue(s) required for the propagation of feature annotation.</text>
</comment>
<accession>A0ABX0YAW4</accession>
<dbReference type="RefSeq" id="WP_168080516.1">
    <property type="nucleotide sequence ID" value="NZ_JAAVJI010000001.1"/>
</dbReference>
<gene>
    <name evidence="8" type="ORF">HBH25_00740</name>
</gene>
<comment type="caution">
    <text evidence="8">The sequence shown here is derived from an EMBL/GenBank/DDBJ whole genome shotgun (WGS) entry which is preliminary data.</text>
</comment>
<name>A0ABX0YAW4_9PSED</name>
<evidence type="ECO:0000256" key="3">
    <source>
        <dbReference type="ARBA" id="ARBA00022801"/>
    </source>
</evidence>
<feature type="domain" description="Peptidase S8/S53" evidence="7">
    <location>
        <begin position="278"/>
        <end position="520"/>
    </location>
</feature>
<dbReference type="PROSITE" id="PS51892">
    <property type="entry name" value="SUBTILASE"/>
    <property type="match status" value="1"/>
</dbReference>
<evidence type="ECO:0000256" key="6">
    <source>
        <dbReference type="SAM" id="MobiDB-lite"/>
    </source>
</evidence>
<dbReference type="SUPFAM" id="SSF52743">
    <property type="entry name" value="Subtilisin-like"/>
    <property type="match status" value="1"/>
</dbReference>
<dbReference type="PROSITE" id="PS00138">
    <property type="entry name" value="SUBTILASE_SER"/>
    <property type="match status" value="1"/>
</dbReference>
<evidence type="ECO:0000313" key="9">
    <source>
        <dbReference type="Proteomes" id="UP000746535"/>
    </source>
</evidence>
<evidence type="ECO:0000259" key="7">
    <source>
        <dbReference type="Pfam" id="PF00082"/>
    </source>
</evidence>
<dbReference type="Gene3D" id="3.40.50.200">
    <property type="entry name" value="Peptidase S8/S53 domain"/>
    <property type="match status" value="1"/>
</dbReference>
<dbReference type="Proteomes" id="UP000746535">
    <property type="component" value="Unassembled WGS sequence"/>
</dbReference>